<dbReference type="InterPro" id="IPR012337">
    <property type="entry name" value="RNaseH-like_sf"/>
</dbReference>
<evidence type="ECO:0000313" key="2">
    <source>
        <dbReference type="EMBL" id="KAK1386333.1"/>
    </source>
</evidence>
<dbReference type="Proteomes" id="UP001237642">
    <property type="component" value="Unassembled WGS sequence"/>
</dbReference>
<dbReference type="PROSITE" id="PS50822">
    <property type="entry name" value="PIWI"/>
    <property type="match status" value="1"/>
</dbReference>
<dbReference type="Pfam" id="PF02171">
    <property type="entry name" value="Piwi"/>
    <property type="match status" value="1"/>
</dbReference>
<dbReference type="GO" id="GO:0003676">
    <property type="term" value="F:nucleic acid binding"/>
    <property type="evidence" value="ECO:0007669"/>
    <property type="project" value="InterPro"/>
</dbReference>
<protein>
    <submittedName>
        <fullName evidence="2">Piwi domain-containing protein</fullName>
    </submittedName>
</protein>
<dbReference type="EMBL" id="JAUIZM010000005">
    <property type="protein sequence ID" value="KAK1386333.1"/>
    <property type="molecule type" value="Genomic_DNA"/>
</dbReference>
<comment type="caution">
    <text evidence="2">The sequence shown here is derived from an EMBL/GenBank/DDBJ whole genome shotgun (WGS) entry which is preliminary data.</text>
</comment>
<keyword evidence="3" id="KW-1185">Reference proteome</keyword>
<evidence type="ECO:0000313" key="3">
    <source>
        <dbReference type="Proteomes" id="UP001237642"/>
    </source>
</evidence>
<gene>
    <name evidence="2" type="ORF">POM88_024068</name>
</gene>
<dbReference type="SUPFAM" id="SSF53098">
    <property type="entry name" value="Ribonuclease H-like"/>
    <property type="match status" value="1"/>
</dbReference>
<dbReference type="AlphaFoldDB" id="A0AAD8IJI3"/>
<reference evidence="2" key="2">
    <citation type="submission" date="2023-05" db="EMBL/GenBank/DDBJ databases">
        <authorList>
            <person name="Schelkunov M.I."/>
        </authorList>
    </citation>
    <scope>NUCLEOTIDE SEQUENCE</scope>
    <source>
        <strain evidence="2">Hsosn_3</strain>
        <tissue evidence="2">Leaf</tissue>
    </source>
</reference>
<sequence length="315" mass="35447">MMKKKFVNAGTVQRWICINFAENVSEAFIEAFCNELASVCLEHGLKFNLRPVVPHLSAPPANVERVVKDRYFEAKEKIKENKLDLLIVILPDDSGLLYGNVKRICETDIGIISQCCKAKKVLEVNHQFLEGLVLKLNVKMGGRNAVLVDAIAKRIPVISELPTIIFGADISHPNPGKWSSPTFSAVVASQDWPEITTYAALVSKQPNRRAIIEDLFNTRDNVSGGIREHLISFKEKTGFKPSRIIFYRDGVNQGHSSQVLIHEVDAIRRACNSLEDNYQPRITFIVVQKGHHTKFFPYHQDDPSSEQGMYCQGQS</sequence>
<dbReference type="SMART" id="SM00950">
    <property type="entry name" value="Piwi"/>
    <property type="match status" value="1"/>
</dbReference>
<accession>A0AAD8IJI3</accession>
<proteinExistence type="predicted"/>
<dbReference type="Gene3D" id="3.30.420.10">
    <property type="entry name" value="Ribonuclease H-like superfamily/Ribonuclease H"/>
    <property type="match status" value="1"/>
</dbReference>
<feature type="domain" description="Piwi" evidence="1">
    <location>
        <begin position="85"/>
        <end position="315"/>
    </location>
</feature>
<dbReference type="InterPro" id="IPR036397">
    <property type="entry name" value="RNaseH_sf"/>
</dbReference>
<name>A0AAD8IJI3_9APIA</name>
<evidence type="ECO:0000259" key="1">
    <source>
        <dbReference type="PROSITE" id="PS50822"/>
    </source>
</evidence>
<dbReference type="PANTHER" id="PTHR22891">
    <property type="entry name" value="EUKARYOTIC TRANSLATION INITIATION FACTOR 2C"/>
    <property type="match status" value="1"/>
</dbReference>
<dbReference type="InterPro" id="IPR003165">
    <property type="entry name" value="Piwi"/>
</dbReference>
<dbReference type="Gene3D" id="3.40.50.2300">
    <property type="match status" value="1"/>
</dbReference>
<organism evidence="2 3">
    <name type="scientific">Heracleum sosnowskyi</name>
    <dbReference type="NCBI Taxonomy" id="360622"/>
    <lineage>
        <taxon>Eukaryota</taxon>
        <taxon>Viridiplantae</taxon>
        <taxon>Streptophyta</taxon>
        <taxon>Embryophyta</taxon>
        <taxon>Tracheophyta</taxon>
        <taxon>Spermatophyta</taxon>
        <taxon>Magnoliopsida</taxon>
        <taxon>eudicotyledons</taxon>
        <taxon>Gunneridae</taxon>
        <taxon>Pentapetalae</taxon>
        <taxon>asterids</taxon>
        <taxon>campanulids</taxon>
        <taxon>Apiales</taxon>
        <taxon>Apiaceae</taxon>
        <taxon>Apioideae</taxon>
        <taxon>apioid superclade</taxon>
        <taxon>Tordylieae</taxon>
        <taxon>Tordyliinae</taxon>
        <taxon>Heracleum</taxon>
    </lineage>
</organism>
<reference evidence="2" key="1">
    <citation type="submission" date="2023-02" db="EMBL/GenBank/DDBJ databases">
        <title>Genome of toxic invasive species Heracleum sosnowskyi carries increased number of genes despite the absence of recent whole-genome duplications.</title>
        <authorList>
            <person name="Schelkunov M."/>
            <person name="Shtratnikova V."/>
            <person name="Makarenko M."/>
            <person name="Klepikova A."/>
            <person name="Omelchenko D."/>
            <person name="Novikova G."/>
            <person name="Obukhova E."/>
            <person name="Bogdanov V."/>
            <person name="Penin A."/>
            <person name="Logacheva M."/>
        </authorList>
    </citation>
    <scope>NUCLEOTIDE SEQUENCE</scope>
    <source>
        <strain evidence="2">Hsosn_3</strain>
        <tissue evidence="2">Leaf</tissue>
    </source>
</reference>